<comment type="catalytic activity">
    <reaction evidence="8">
        <text>tRNA(Tyr) + L-tyrosine + ATP = L-tyrosyl-tRNA(Tyr) + AMP + diphosphate + H(+)</text>
        <dbReference type="Rhea" id="RHEA:10220"/>
        <dbReference type="Rhea" id="RHEA-COMP:9706"/>
        <dbReference type="Rhea" id="RHEA-COMP:9707"/>
        <dbReference type="ChEBI" id="CHEBI:15378"/>
        <dbReference type="ChEBI" id="CHEBI:30616"/>
        <dbReference type="ChEBI" id="CHEBI:33019"/>
        <dbReference type="ChEBI" id="CHEBI:58315"/>
        <dbReference type="ChEBI" id="CHEBI:78442"/>
        <dbReference type="ChEBI" id="CHEBI:78536"/>
        <dbReference type="ChEBI" id="CHEBI:456215"/>
        <dbReference type="EC" id="6.1.1.1"/>
    </reaction>
</comment>
<dbReference type="GO" id="GO:0004831">
    <property type="term" value="F:tyrosine-tRNA ligase activity"/>
    <property type="evidence" value="ECO:0007669"/>
    <property type="project" value="UniProtKB-EC"/>
</dbReference>
<gene>
    <name evidence="11" type="ORF">Pmani_008622</name>
</gene>
<name>A0AAE1Q6C8_9EUCA</name>
<sequence length="365" mass="39860">MRDFIEAGCRITILASDILSYLDASQKVPWSLTKHRAEYYTQMIRAAMSLSKIPLEAVRFANGSDFQTSEEYTLDLYRLSALVTCRESASAVSNTLKDPSLLSALIYPDLMTLDIKHFNPDIFFCGQSHSGMFEFMKRGLGLIGEGVCVSGDECVCGGKGGVCASESGGVCASEGVCAPACVSIAGAELPSLLNRSPLTPEQEFIDLTQQDSQIKKKIKTAFCEEGNVTFNPILAIVKTVIMPMLQNQPQQQEKEENQESKTKENGTAEIKENKSAFRIARSEANGGDLEFTSFSDLEETFREKRLHPGDLKNSVIEHLKNVIRPIRAMAESSEMKLLTNLAFPPPKPQGKKTKGGAGARGKGGK</sequence>
<feature type="compositionally biased region" description="Gly residues" evidence="10">
    <location>
        <begin position="355"/>
        <end position="365"/>
    </location>
</feature>
<dbReference type="GO" id="GO:0005737">
    <property type="term" value="C:cytoplasm"/>
    <property type="evidence" value="ECO:0007669"/>
    <property type="project" value="TreeGrafter"/>
</dbReference>
<dbReference type="InterPro" id="IPR014729">
    <property type="entry name" value="Rossmann-like_a/b/a_fold"/>
</dbReference>
<evidence type="ECO:0000313" key="11">
    <source>
        <dbReference type="EMBL" id="KAK4320519.1"/>
    </source>
</evidence>
<keyword evidence="4 9" id="KW-0067">ATP-binding</keyword>
<evidence type="ECO:0000256" key="10">
    <source>
        <dbReference type="SAM" id="MobiDB-lite"/>
    </source>
</evidence>
<dbReference type="EMBL" id="JAWZYT010000660">
    <property type="protein sequence ID" value="KAK4320519.1"/>
    <property type="molecule type" value="Genomic_DNA"/>
</dbReference>
<feature type="region of interest" description="Disordered" evidence="10">
    <location>
        <begin position="340"/>
        <end position="365"/>
    </location>
</feature>
<dbReference type="Gene3D" id="1.10.240.10">
    <property type="entry name" value="Tyrosyl-Transfer RNA Synthetase"/>
    <property type="match status" value="1"/>
</dbReference>
<dbReference type="InterPro" id="IPR023617">
    <property type="entry name" value="Tyr-tRNA-ligase_arc/euk-type"/>
</dbReference>
<dbReference type="Proteomes" id="UP001292094">
    <property type="component" value="Unassembled WGS sequence"/>
</dbReference>
<evidence type="ECO:0000256" key="8">
    <source>
        <dbReference type="ARBA" id="ARBA00048248"/>
    </source>
</evidence>
<keyword evidence="3 9" id="KW-0547">Nucleotide-binding</keyword>
<dbReference type="InterPro" id="IPR050489">
    <property type="entry name" value="Tyr-tRNA_synthase"/>
</dbReference>
<reference evidence="11" key="1">
    <citation type="submission" date="2023-11" db="EMBL/GenBank/DDBJ databases">
        <title>Genome assemblies of two species of porcelain crab, Petrolisthes cinctipes and Petrolisthes manimaculis (Anomura: Porcellanidae).</title>
        <authorList>
            <person name="Angst P."/>
        </authorList>
    </citation>
    <scope>NUCLEOTIDE SEQUENCE</scope>
    <source>
        <strain evidence="11">PB745_02</strain>
        <tissue evidence="11">Gill</tissue>
    </source>
</reference>
<proteinExistence type="inferred from homology"/>
<dbReference type="GO" id="GO:0006437">
    <property type="term" value="P:tyrosyl-tRNA aminoacylation"/>
    <property type="evidence" value="ECO:0007669"/>
    <property type="project" value="TreeGrafter"/>
</dbReference>
<dbReference type="PANTHER" id="PTHR46264:SF4">
    <property type="entry name" value="TYROSINE--TRNA LIGASE, CYTOPLASMIC"/>
    <property type="match status" value="1"/>
</dbReference>
<comment type="similarity">
    <text evidence="9">Belongs to the class-I aminoacyl-tRNA synthetase family.</text>
</comment>
<dbReference type="PIRSF" id="PIRSF006588">
    <property type="entry name" value="TyrRS_arch_euk"/>
    <property type="match status" value="1"/>
</dbReference>
<dbReference type="PANTHER" id="PTHR46264">
    <property type="entry name" value="TYROSINE-TRNA LIGASE"/>
    <property type="match status" value="1"/>
</dbReference>
<evidence type="ECO:0000256" key="3">
    <source>
        <dbReference type="ARBA" id="ARBA00022741"/>
    </source>
</evidence>
<evidence type="ECO:0000256" key="6">
    <source>
        <dbReference type="ARBA" id="ARBA00023146"/>
    </source>
</evidence>
<dbReference type="SUPFAM" id="SSF52374">
    <property type="entry name" value="Nucleotidylyl transferase"/>
    <property type="match status" value="1"/>
</dbReference>
<dbReference type="AlphaFoldDB" id="A0AAE1Q6C8"/>
<evidence type="ECO:0000313" key="12">
    <source>
        <dbReference type="Proteomes" id="UP001292094"/>
    </source>
</evidence>
<accession>A0AAE1Q6C8</accession>
<evidence type="ECO:0000256" key="2">
    <source>
        <dbReference type="ARBA" id="ARBA00022598"/>
    </source>
</evidence>
<evidence type="ECO:0000256" key="7">
    <source>
        <dbReference type="ARBA" id="ARBA00033323"/>
    </source>
</evidence>
<feature type="region of interest" description="Disordered" evidence="10">
    <location>
        <begin position="248"/>
        <end position="269"/>
    </location>
</feature>
<dbReference type="Pfam" id="PF00579">
    <property type="entry name" value="tRNA-synt_1b"/>
    <property type="match status" value="1"/>
</dbReference>
<evidence type="ECO:0000256" key="9">
    <source>
        <dbReference type="RuleBase" id="RU363036"/>
    </source>
</evidence>
<keyword evidence="2 9" id="KW-0436">Ligase</keyword>
<evidence type="ECO:0000256" key="5">
    <source>
        <dbReference type="ARBA" id="ARBA00022917"/>
    </source>
</evidence>
<dbReference type="EC" id="6.1.1.1" evidence="1"/>
<keyword evidence="5 9" id="KW-0648">Protein biosynthesis</keyword>
<feature type="compositionally biased region" description="Basic and acidic residues" evidence="10">
    <location>
        <begin position="252"/>
        <end position="269"/>
    </location>
</feature>
<protein>
    <recommendedName>
        <fullName evidence="1">tyrosine--tRNA ligase</fullName>
        <ecNumber evidence="1">6.1.1.1</ecNumber>
    </recommendedName>
    <alternativeName>
        <fullName evidence="7">Tyrosyl-tRNA synthetase</fullName>
    </alternativeName>
</protein>
<evidence type="ECO:0000256" key="4">
    <source>
        <dbReference type="ARBA" id="ARBA00022840"/>
    </source>
</evidence>
<dbReference type="Gene3D" id="3.40.50.620">
    <property type="entry name" value="HUPs"/>
    <property type="match status" value="1"/>
</dbReference>
<organism evidence="11 12">
    <name type="scientific">Petrolisthes manimaculis</name>
    <dbReference type="NCBI Taxonomy" id="1843537"/>
    <lineage>
        <taxon>Eukaryota</taxon>
        <taxon>Metazoa</taxon>
        <taxon>Ecdysozoa</taxon>
        <taxon>Arthropoda</taxon>
        <taxon>Crustacea</taxon>
        <taxon>Multicrustacea</taxon>
        <taxon>Malacostraca</taxon>
        <taxon>Eumalacostraca</taxon>
        <taxon>Eucarida</taxon>
        <taxon>Decapoda</taxon>
        <taxon>Pleocyemata</taxon>
        <taxon>Anomura</taxon>
        <taxon>Galatheoidea</taxon>
        <taxon>Porcellanidae</taxon>
        <taxon>Petrolisthes</taxon>
    </lineage>
</organism>
<evidence type="ECO:0000256" key="1">
    <source>
        <dbReference type="ARBA" id="ARBA00013160"/>
    </source>
</evidence>
<keyword evidence="12" id="KW-1185">Reference proteome</keyword>
<comment type="caution">
    <text evidence="11">The sequence shown here is derived from an EMBL/GenBank/DDBJ whole genome shotgun (WGS) entry which is preliminary data.</text>
</comment>
<keyword evidence="6 9" id="KW-0030">Aminoacyl-tRNA synthetase</keyword>
<dbReference type="GO" id="GO:0005524">
    <property type="term" value="F:ATP binding"/>
    <property type="evidence" value="ECO:0007669"/>
    <property type="project" value="UniProtKB-KW"/>
</dbReference>
<dbReference type="InterPro" id="IPR002305">
    <property type="entry name" value="aa-tRNA-synth_Ic"/>
</dbReference>